<evidence type="ECO:0000313" key="3">
    <source>
        <dbReference type="EMBL" id="RKT71974.1"/>
    </source>
</evidence>
<evidence type="ECO:0000313" key="4">
    <source>
        <dbReference type="Proteomes" id="UP000272729"/>
    </source>
</evidence>
<proteinExistence type="predicted"/>
<dbReference type="Proteomes" id="UP000272729">
    <property type="component" value="Unassembled WGS sequence"/>
</dbReference>
<feature type="transmembrane region" description="Helical" evidence="2">
    <location>
        <begin position="45"/>
        <end position="66"/>
    </location>
</feature>
<comment type="caution">
    <text evidence="3">The sequence shown here is derived from an EMBL/GenBank/DDBJ whole genome shotgun (WGS) entry which is preliminary data.</text>
</comment>
<keyword evidence="2" id="KW-0472">Membrane</keyword>
<feature type="region of interest" description="Disordered" evidence="1">
    <location>
        <begin position="1"/>
        <end position="22"/>
    </location>
</feature>
<feature type="transmembrane region" description="Helical" evidence="2">
    <location>
        <begin position="146"/>
        <end position="165"/>
    </location>
</feature>
<keyword evidence="4" id="KW-1185">Reference proteome</keyword>
<reference evidence="3 4" key="1">
    <citation type="submission" date="2018-10" db="EMBL/GenBank/DDBJ databases">
        <title>Sequencing the genomes of 1000 actinobacteria strains.</title>
        <authorList>
            <person name="Klenk H.-P."/>
        </authorList>
    </citation>
    <scope>NUCLEOTIDE SEQUENCE [LARGE SCALE GENOMIC DNA]</scope>
    <source>
        <strain evidence="3 4">DSM 43911</strain>
    </source>
</reference>
<protein>
    <submittedName>
        <fullName evidence="3">Uncharacterized protein</fullName>
    </submittedName>
</protein>
<sequence>MTQPPYGQWQPQDPQQPYPQQYPQAGQVEHGFPAMRGVDQSTTGVVRPPVVVAGFVLWLLAAMAWPVGTVVRVGVEEGAFEGFGPIMSMFVSLCLFVGGLWGAVAFYGGSYYARIALCGGSMVIGILALAAALVAARDELDEPLSWAVIVARLVLPAAAAVVSFLPGTRHYFAGNLG</sequence>
<dbReference type="EMBL" id="RBXR01000001">
    <property type="protein sequence ID" value="RKT71974.1"/>
    <property type="molecule type" value="Genomic_DNA"/>
</dbReference>
<dbReference type="OrthoDB" id="3694871at2"/>
<name>A0A495XGN9_9PSEU</name>
<accession>A0A495XGN9</accession>
<feature type="transmembrane region" description="Helical" evidence="2">
    <location>
        <begin position="115"/>
        <end position="134"/>
    </location>
</feature>
<organism evidence="3 4">
    <name type="scientific">Saccharothrix variisporea</name>
    <dbReference type="NCBI Taxonomy" id="543527"/>
    <lineage>
        <taxon>Bacteria</taxon>
        <taxon>Bacillati</taxon>
        <taxon>Actinomycetota</taxon>
        <taxon>Actinomycetes</taxon>
        <taxon>Pseudonocardiales</taxon>
        <taxon>Pseudonocardiaceae</taxon>
        <taxon>Saccharothrix</taxon>
    </lineage>
</organism>
<dbReference type="AlphaFoldDB" id="A0A495XGN9"/>
<dbReference type="RefSeq" id="WP_121224663.1">
    <property type="nucleotide sequence ID" value="NZ_JBIUBA010000008.1"/>
</dbReference>
<evidence type="ECO:0000256" key="1">
    <source>
        <dbReference type="SAM" id="MobiDB-lite"/>
    </source>
</evidence>
<evidence type="ECO:0000256" key="2">
    <source>
        <dbReference type="SAM" id="Phobius"/>
    </source>
</evidence>
<gene>
    <name evidence="3" type="ORF">DFJ66_5276</name>
</gene>
<keyword evidence="2" id="KW-1133">Transmembrane helix</keyword>
<feature type="transmembrane region" description="Helical" evidence="2">
    <location>
        <begin position="86"/>
        <end position="108"/>
    </location>
</feature>
<keyword evidence="2" id="KW-0812">Transmembrane</keyword>